<keyword evidence="5" id="KW-1185">Reference proteome</keyword>
<dbReference type="RefSeq" id="WP_136414915.1">
    <property type="nucleotide sequence ID" value="NZ_CP039396.1"/>
</dbReference>
<feature type="chain" id="PRO_5020682693" description="PBP domain-containing protein" evidence="2">
    <location>
        <begin position="21"/>
        <end position="325"/>
    </location>
</feature>
<dbReference type="Proteomes" id="UP000297149">
    <property type="component" value="Chromosome"/>
</dbReference>
<proteinExistence type="predicted"/>
<feature type="signal peptide" evidence="2">
    <location>
        <begin position="1"/>
        <end position="20"/>
    </location>
</feature>
<reference evidence="5" key="1">
    <citation type="submission" date="2019-02" db="EMBL/GenBank/DDBJ databases">
        <title>Isolation and identification of novel species under the genus Muribaculum.</title>
        <authorList>
            <person name="Miyake S."/>
            <person name="Ding Y."/>
            <person name="Low A."/>
            <person name="Soh M."/>
            <person name="Seedorf H."/>
        </authorList>
    </citation>
    <scope>NUCLEOTIDE SEQUENCE [LARGE SCALE GENOMIC DNA]</scope>
    <source>
        <strain evidence="5">H5</strain>
    </source>
</reference>
<dbReference type="EMBL" id="CP039396">
    <property type="protein sequence ID" value="QCD41997.1"/>
    <property type="molecule type" value="Genomic_DNA"/>
</dbReference>
<dbReference type="InterPro" id="IPR050811">
    <property type="entry name" value="Phosphate_ABC_transporter"/>
</dbReference>
<protein>
    <recommendedName>
        <fullName evidence="3">PBP domain-containing protein</fullName>
    </recommendedName>
</protein>
<evidence type="ECO:0000313" key="5">
    <source>
        <dbReference type="Proteomes" id="UP000297149"/>
    </source>
</evidence>
<evidence type="ECO:0000256" key="2">
    <source>
        <dbReference type="SAM" id="SignalP"/>
    </source>
</evidence>
<dbReference type="SUPFAM" id="SSF53850">
    <property type="entry name" value="Periplasmic binding protein-like II"/>
    <property type="match status" value="1"/>
</dbReference>
<dbReference type="PROSITE" id="PS51257">
    <property type="entry name" value="PROKAR_LIPOPROTEIN"/>
    <property type="match status" value="1"/>
</dbReference>
<dbReference type="InterPro" id="IPR024370">
    <property type="entry name" value="PBP_domain"/>
</dbReference>
<evidence type="ECO:0000259" key="3">
    <source>
        <dbReference type="Pfam" id="PF12849"/>
    </source>
</evidence>
<sequence>MTTALKSIAAVAAFALLALLSGCGKKSSSMQPLPLAKVACDESFENIMEQEINVYEYIYPKEDVVAYYLPENACIDSIMAMGSVKAAVVTRPLTEKEVSYLRSHKKLVHQQRIAVDALAIIVNPQNPVEILSRKDIAEILSGDVTRWDQVEPCKLGEISVIFDHQGSSTVKYMRDSIMDGRPFGPNVSAVKTNPEVFKAVAENKNAMGVIGVSWVSSDMKGREHSVEELAKAVEKSDTTMLDFNHDVKVLKIRGNDVVQAYKPYQAYIFDGSYPLFRSVYMISTAPGGTTTHRFYSFVTGFQGQKLIQMTGILPATLRPRMVSVE</sequence>
<dbReference type="KEGG" id="ddb:E7747_06745"/>
<dbReference type="Pfam" id="PF12849">
    <property type="entry name" value="PBP_like_2"/>
    <property type="match status" value="1"/>
</dbReference>
<keyword evidence="1 2" id="KW-0732">Signal</keyword>
<dbReference type="Gene3D" id="3.40.190.10">
    <property type="entry name" value="Periplasmic binding protein-like II"/>
    <property type="match status" value="2"/>
</dbReference>
<evidence type="ECO:0000313" key="4">
    <source>
        <dbReference type="EMBL" id="QCD41997.1"/>
    </source>
</evidence>
<organism evidence="4 5">
    <name type="scientific">Duncaniella dubosii</name>
    <dbReference type="NCBI Taxonomy" id="2518971"/>
    <lineage>
        <taxon>Bacteria</taxon>
        <taxon>Pseudomonadati</taxon>
        <taxon>Bacteroidota</taxon>
        <taxon>Bacteroidia</taxon>
        <taxon>Bacteroidales</taxon>
        <taxon>Muribaculaceae</taxon>
        <taxon>Duncaniella</taxon>
    </lineage>
</organism>
<name>A0A4P7W2C5_9BACT</name>
<accession>A0A4P7W2C5</accession>
<dbReference type="AlphaFoldDB" id="A0A4P7W2C5"/>
<feature type="domain" description="PBP" evidence="3">
    <location>
        <begin position="37"/>
        <end position="298"/>
    </location>
</feature>
<evidence type="ECO:0000256" key="1">
    <source>
        <dbReference type="ARBA" id="ARBA00022729"/>
    </source>
</evidence>
<gene>
    <name evidence="4" type="ORF">E7747_06745</name>
</gene>
<dbReference type="PANTHER" id="PTHR30570:SF1">
    <property type="entry name" value="PHOSPHATE-BINDING PROTEIN PSTS"/>
    <property type="match status" value="1"/>
</dbReference>
<dbReference type="PANTHER" id="PTHR30570">
    <property type="entry name" value="PERIPLASMIC PHOSPHATE BINDING COMPONENT OF PHOSPHATE ABC TRANSPORTER"/>
    <property type="match status" value="1"/>
</dbReference>